<reference evidence="4" key="1">
    <citation type="journal article" date="2012" name="J. Bacteriol.">
        <title>Genome Sequence of Micromonospora lupini Lupac 08, Isolated from Root Nodules of Lupinus angustifolius.</title>
        <authorList>
            <person name="Alonso-Vega P."/>
            <person name="Normand P."/>
            <person name="Bacigalupe R."/>
            <person name="Pujic P."/>
            <person name="Lajus A."/>
            <person name="Vallenet D."/>
            <person name="Carro L."/>
            <person name="Coll P."/>
            <person name="Trujillo M.E."/>
        </authorList>
    </citation>
    <scope>NUCLEOTIDE SEQUENCE [LARGE SCALE GENOMIC DNA]</scope>
    <source>
        <strain evidence="4">Lupac 08</strain>
    </source>
</reference>
<dbReference type="eggNOG" id="COG0652">
    <property type="taxonomic scope" value="Bacteria"/>
</dbReference>
<dbReference type="InterPro" id="IPR029000">
    <property type="entry name" value="Cyclophilin-like_dom_sf"/>
</dbReference>
<keyword evidence="3" id="KW-0413">Isomerase</keyword>
<organism evidence="3 4">
    <name type="scientific">Micromonospora lupini str. Lupac 08</name>
    <dbReference type="NCBI Taxonomy" id="1150864"/>
    <lineage>
        <taxon>Bacteria</taxon>
        <taxon>Bacillati</taxon>
        <taxon>Actinomycetota</taxon>
        <taxon>Actinomycetes</taxon>
        <taxon>Micromonosporales</taxon>
        <taxon>Micromonosporaceae</taxon>
        <taxon>Micromonospora</taxon>
    </lineage>
</organism>
<proteinExistence type="predicted"/>
<dbReference type="InterPro" id="IPR002130">
    <property type="entry name" value="Cyclophilin-type_PPIase_dom"/>
</dbReference>
<keyword evidence="4" id="KW-1185">Reference proteome</keyword>
<dbReference type="GO" id="GO:0003755">
    <property type="term" value="F:peptidyl-prolyl cis-trans isomerase activity"/>
    <property type="evidence" value="ECO:0007669"/>
    <property type="project" value="InterPro"/>
</dbReference>
<evidence type="ECO:0000313" key="3">
    <source>
        <dbReference type="EMBL" id="CCH17853.1"/>
    </source>
</evidence>
<dbReference type="Pfam" id="PF00160">
    <property type="entry name" value="Pro_isomerase"/>
    <property type="match status" value="1"/>
</dbReference>
<dbReference type="Gene3D" id="2.40.100.10">
    <property type="entry name" value="Cyclophilin-like"/>
    <property type="match status" value="1"/>
</dbReference>
<name>I0L206_9ACTN</name>
<dbReference type="EMBL" id="CAIE01000022">
    <property type="protein sequence ID" value="CCH17853.1"/>
    <property type="molecule type" value="Genomic_DNA"/>
</dbReference>
<feature type="domain" description="PPIase cyclophilin-type" evidence="2">
    <location>
        <begin position="4"/>
        <end position="27"/>
    </location>
</feature>
<dbReference type="Proteomes" id="UP000003448">
    <property type="component" value="Unassembled WGS sequence"/>
</dbReference>
<protein>
    <submittedName>
        <fullName evidence="3">Peptidyl-prolyl cis-trans isomerase</fullName>
    </submittedName>
</protein>
<sequence length="118" mass="11771">MYARGVLAMANAGPDTNGSQFFLVYADSAPGLRVHSGRSGDLAAAQPVHAVILAAARCASASRTSTCAAGTCTSTRSAPASPAPSSKSPSSSDSSTSRCGHAAATSRPRLSSAHPPKR</sequence>
<feature type="compositionally biased region" description="Low complexity" evidence="1">
    <location>
        <begin position="62"/>
        <end position="97"/>
    </location>
</feature>
<evidence type="ECO:0000259" key="2">
    <source>
        <dbReference type="Pfam" id="PF00160"/>
    </source>
</evidence>
<accession>I0L206</accession>
<comment type="caution">
    <text evidence="3">The sequence shown here is derived from an EMBL/GenBank/DDBJ whole genome shotgun (WGS) entry which is preliminary data.</text>
</comment>
<evidence type="ECO:0000313" key="4">
    <source>
        <dbReference type="Proteomes" id="UP000003448"/>
    </source>
</evidence>
<gene>
    <name evidence="3" type="ORF">MILUP08_42784</name>
</gene>
<dbReference type="SUPFAM" id="SSF50891">
    <property type="entry name" value="Cyclophilin-like"/>
    <property type="match status" value="1"/>
</dbReference>
<evidence type="ECO:0000256" key="1">
    <source>
        <dbReference type="SAM" id="MobiDB-lite"/>
    </source>
</evidence>
<dbReference type="AlphaFoldDB" id="I0L206"/>
<dbReference type="STRING" id="1150864.MILUP08_42784"/>
<feature type="region of interest" description="Disordered" evidence="1">
    <location>
        <begin position="62"/>
        <end position="118"/>
    </location>
</feature>